<keyword evidence="9" id="KW-1185">Reference proteome</keyword>
<evidence type="ECO:0000259" key="7">
    <source>
        <dbReference type="Pfam" id="PF14322"/>
    </source>
</evidence>
<evidence type="ECO:0000313" key="9">
    <source>
        <dbReference type="Proteomes" id="UP000322362"/>
    </source>
</evidence>
<dbReference type="EMBL" id="VTAV01000004">
    <property type="protein sequence ID" value="TYR36701.1"/>
    <property type="molecule type" value="Genomic_DNA"/>
</dbReference>
<evidence type="ECO:0000259" key="6">
    <source>
        <dbReference type="Pfam" id="PF07980"/>
    </source>
</evidence>
<dbReference type="Proteomes" id="UP000322362">
    <property type="component" value="Unassembled WGS sequence"/>
</dbReference>
<feature type="domain" description="SusD-like N-terminal" evidence="7">
    <location>
        <begin position="21"/>
        <end position="220"/>
    </location>
</feature>
<evidence type="ECO:0000256" key="1">
    <source>
        <dbReference type="ARBA" id="ARBA00004442"/>
    </source>
</evidence>
<dbReference type="GO" id="GO:0009279">
    <property type="term" value="C:cell outer membrane"/>
    <property type="evidence" value="ECO:0007669"/>
    <property type="project" value="UniProtKB-SubCell"/>
</dbReference>
<protein>
    <submittedName>
        <fullName evidence="8">RagB/SusD family nutrient uptake outer membrane protein</fullName>
    </submittedName>
</protein>
<evidence type="ECO:0000256" key="5">
    <source>
        <dbReference type="ARBA" id="ARBA00023237"/>
    </source>
</evidence>
<reference evidence="8 9" key="1">
    <citation type="submission" date="2019-08" db="EMBL/GenBank/DDBJ databases">
        <title>Phlebobacter frassis gen. nov. sp. nov., a new member of family Sphingobacteriaceae isolated from sand fly rearing media.</title>
        <authorList>
            <person name="Kakumanu M.L."/>
            <person name="Marayati B.F."/>
            <person name="Wada-Katsumata A."/>
            <person name="Wasserberg G."/>
            <person name="Schal C."/>
            <person name="Apperson C.S."/>
            <person name="Ponnusamy L."/>
        </authorList>
    </citation>
    <scope>NUCLEOTIDE SEQUENCE [LARGE SCALE GENOMIC DNA]</scope>
    <source>
        <strain evidence="8 9">SSI9</strain>
    </source>
</reference>
<dbReference type="Pfam" id="PF07980">
    <property type="entry name" value="SusD_RagB"/>
    <property type="match status" value="1"/>
</dbReference>
<gene>
    <name evidence="8" type="ORF">FXV77_09385</name>
</gene>
<dbReference type="AlphaFoldDB" id="A0A5D4H6N2"/>
<organism evidence="8 9">
    <name type="scientific">Sphingobacterium phlebotomi</name>
    <dbReference type="NCBI Taxonomy" id="2605433"/>
    <lineage>
        <taxon>Bacteria</taxon>
        <taxon>Pseudomonadati</taxon>
        <taxon>Bacteroidota</taxon>
        <taxon>Sphingobacteriia</taxon>
        <taxon>Sphingobacteriales</taxon>
        <taxon>Sphingobacteriaceae</taxon>
        <taxon>Sphingobacterium</taxon>
    </lineage>
</organism>
<dbReference type="Pfam" id="PF14322">
    <property type="entry name" value="SusD-like_3"/>
    <property type="match status" value="1"/>
</dbReference>
<evidence type="ECO:0000313" key="8">
    <source>
        <dbReference type="EMBL" id="TYR36701.1"/>
    </source>
</evidence>
<comment type="similarity">
    <text evidence="2">Belongs to the SusD family.</text>
</comment>
<dbReference type="Gene3D" id="1.25.40.390">
    <property type="match status" value="1"/>
</dbReference>
<keyword evidence="3" id="KW-0732">Signal</keyword>
<sequence>MKKIITLAGILVWCFTSCEHYLDKKSDMSLAIPSSVKDLQAIMDFELNSVVNYPMAGDVGADYHYVNDTRLQALPARIQDGYLFTGTESYDADWIDGYKKIFNANLVIEEIDNAKLNGLNEMDRDRVKGTAYFLRGWSLLALAIIYAPAVDEKTADNRLGLPLRTTADININFQRATLKETFLRITDDLKAAVSLLPHVAVKPTRPSRGAAYGALARTYLYMGDNQLANLYADSCLQINSSLIDYAGIDTAAIIPFSQFNDEVILHNTMIANNNLFSDANVRVDSVLYTSYLDSDLRKRVLYKKMDDGGYAFKGNYSGINNSLIFSGISVSEIFLIKAESASRLGLLEQAREYLKTFLEHRYTMDQIPNIDLPQQDLISFVLEERKKELAFRAGIRWGDIKRLNEQYDAEISLRRKVEGNFYDLPAGDNRFVYLIPRDVIQLGGLIQNDR</sequence>
<accession>A0A5D4H6N2</accession>
<dbReference type="InterPro" id="IPR033985">
    <property type="entry name" value="SusD-like_N"/>
</dbReference>
<dbReference type="RefSeq" id="WP_148918953.1">
    <property type="nucleotide sequence ID" value="NZ_VTAV01000004.1"/>
</dbReference>
<comment type="subcellular location">
    <subcellularLocation>
        <location evidence="1">Cell outer membrane</location>
    </subcellularLocation>
</comment>
<evidence type="ECO:0000256" key="3">
    <source>
        <dbReference type="ARBA" id="ARBA00022729"/>
    </source>
</evidence>
<keyword evidence="4" id="KW-0472">Membrane</keyword>
<name>A0A5D4H6N2_9SPHI</name>
<feature type="domain" description="RagB/SusD" evidence="6">
    <location>
        <begin position="327"/>
        <end position="405"/>
    </location>
</feature>
<evidence type="ECO:0000256" key="4">
    <source>
        <dbReference type="ARBA" id="ARBA00023136"/>
    </source>
</evidence>
<dbReference type="InterPro" id="IPR011990">
    <property type="entry name" value="TPR-like_helical_dom_sf"/>
</dbReference>
<keyword evidence="5" id="KW-0998">Cell outer membrane</keyword>
<comment type="caution">
    <text evidence="8">The sequence shown here is derived from an EMBL/GenBank/DDBJ whole genome shotgun (WGS) entry which is preliminary data.</text>
</comment>
<proteinExistence type="inferred from homology"/>
<dbReference type="SUPFAM" id="SSF48452">
    <property type="entry name" value="TPR-like"/>
    <property type="match status" value="1"/>
</dbReference>
<dbReference type="InterPro" id="IPR012944">
    <property type="entry name" value="SusD_RagB_dom"/>
</dbReference>
<evidence type="ECO:0000256" key="2">
    <source>
        <dbReference type="ARBA" id="ARBA00006275"/>
    </source>
</evidence>